<evidence type="ECO:0000256" key="2">
    <source>
        <dbReference type="ARBA" id="ARBA00004873"/>
    </source>
</evidence>
<sequence length="500" mass="56676">MTTFETFKSDAEAHRTIPVIQSFYTDTLTPIHMFHALKDEAVYMLESQDPESTWSNYSFIGLDPMLEIKQQGQTFLIEDFHEHTTRHASSFQAAFESVVAQLNVKQADVPLPFKGGGVGYISYDAISDFEPVPKAKEDHLNLANYHLLFCRTLIVYHHKTKETTIIEFARVEDNVEEAYRQAVSRLEHVQHRLRTKSQLPDLMLTGNSTTEQKLSFTSNYEKETFKQDVETIKEYIRAGDVFQAVLSQRFHTVTDRSGFELYRVLRNVNPSPYMFYLSFGELEVIGSSPERLLEVQDQRLEIHPIAGTRKRGLTVEEDEALAEELLSDEKEKAEHRMLVDLARNDIGRVSEFGTVDVPEYMTIGRFSKVMHIISKVTGRLKEDVSPIQALVSSFPAGTLSGAPKVRAMQILRELEPTPRHLYGGGILYLGFDGNMDSCITIRTMTKIGQDVYVQAGAGVVADSDPEAEFQETINKASALKQTIELAEQVFETRREGVETK</sequence>
<dbReference type="InterPro" id="IPR006805">
    <property type="entry name" value="Anth_synth_I_N"/>
</dbReference>
<comment type="similarity">
    <text evidence="3 15">Belongs to the anthranilate synthase component I family.</text>
</comment>
<evidence type="ECO:0000259" key="17">
    <source>
        <dbReference type="Pfam" id="PF04715"/>
    </source>
</evidence>
<dbReference type="AlphaFoldDB" id="A0A4Z0H441"/>
<dbReference type="InterPro" id="IPR015890">
    <property type="entry name" value="Chorismate_C"/>
</dbReference>
<dbReference type="Pfam" id="PF00425">
    <property type="entry name" value="Chorismate_bind"/>
    <property type="match status" value="1"/>
</dbReference>
<keyword evidence="9 15" id="KW-0822">Tryptophan biosynthesis</keyword>
<evidence type="ECO:0000256" key="9">
    <source>
        <dbReference type="ARBA" id="ARBA00022822"/>
    </source>
</evidence>
<dbReference type="GO" id="GO:0046872">
    <property type="term" value="F:metal ion binding"/>
    <property type="evidence" value="ECO:0007669"/>
    <property type="project" value="UniProtKB-KW"/>
</dbReference>
<evidence type="ECO:0000256" key="1">
    <source>
        <dbReference type="ARBA" id="ARBA00001946"/>
    </source>
</evidence>
<comment type="function">
    <text evidence="13 15">Part of a heterotetrameric complex that catalyzes the two-step biosynthesis of anthranilate, an intermediate in the biosynthesis of L-tryptophan. In the first step, the glutamine-binding beta subunit (TrpG) of anthranilate synthase (AS) provides the glutamine amidotransferase activity which generates ammonia as a substrate that, along with chorismate, is used in the second step, catalyzed by the large alpha subunit of AS (TrpE) to produce anthranilate. In the absence of TrpG, TrpE can synthesize anthranilate directly from chorismate and high concentrations of ammonia.</text>
</comment>
<dbReference type="GO" id="GO:0000162">
    <property type="term" value="P:L-tryptophan biosynthetic process"/>
    <property type="evidence" value="ECO:0007669"/>
    <property type="project" value="UniProtKB-UniPathway"/>
</dbReference>
<keyword evidence="12 15" id="KW-0456">Lyase</keyword>
<comment type="cofactor">
    <cofactor evidence="1 15">
        <name>Mg(2+)</name>
        <dbReference type="ChEBI" id="CHEBI:18420"/>
    </cofactor>
</comment>
<keyword evidence="7 15" id="KW-0028">Amino-acid biosynthesis</keyword>
<dbReference type="Gene3D" id="3.60.120.10">
    <property type="entry name" value="Anthranilate synthase"/>
    <property type="match status" value="1"/>
</dbReference>
<dbReference type="UniPathway" id="UPA00035">
    <property type="reaction ID" value="UER00040"/>
</dbReference>
<evidence type="ECO:0000256" key="13">
    <source>
        <dbReference type="ARBA" id="ARBA00025634"/>
    </source>
</evidence>
<dbReference type="PANTHER" id="PTHR11236:SF48">
    <property type="entry name" value="ISOCHORISMATE SYNTHASE MENF"/>
    <property type="match status" value="1"/>
</dbReference>
<evidence type="ECO:0000313" key="19">
    <source>
        <dbReference type="Proteomes" id="UP000297982"/>
    </source>
</evidence>
<feature type="domain" description="Anthranilate synthase component I N-terminal" evidence="17">
    <location>
        <begin position="26"/>
        <end position="165"/>
    </location>
</feature>
<feature type="domain" description="Chorismate-utilising enzyme C-terminal" evidence="16">
    <location>
        <begin position="222"/>
        <end position="475"/>
    </location>
</feature>
<evidence type="ECO:0000256" key="4">
    <source>
        <dbReference type="ARBA" id="ARBA00011575"/>
    </source>
</evidence>
<evidence type="ECO:0000256" key="3">
    <source>
        <dbReference type="ARBA" id="ARBA00009562"/>
    </source>
</evidence>
<organism evidence="18 19">
    <name type="scientific">Halobacillus salinus</name>
    <dbReference type="NCBI Taxonomy" id="192814"/>
    <lineage>
        <taxon>Bacteria</taxon>
        <taxon>Bacillati</taxon>
        <taxon>Bacillota</taxon>
        <taxon>Bacilli</taxon>
        <taxon>Bacillales</taxon>
        <taxon>Bacillaceae</taxon>
        <taxon>Halobacillus</taxon>
    </lineage>
</organism>
<evidence type="ECO:0000259" key="16">
    <source>
        <dbReference type="Pfam" id="PF00425"/>
    </source>
</evidence>
<dbReference type="InterPro" id="IPR005801">
    <property type="entry name" value="ADC_synthase"/>
</dbReference>
<dbReference type="PRINTS" id="PR00095">
    <property type="entry name" value="ANTSNTHASEI"/>
</dbReference>
<dbReference type="GO" id="GO:0004049">
    <property type="term" value="F:anthranilate synthase activity"/>
    <property type="evidence" value="ECO:0007669"/>
    <property type="project" value="UniProtKB-EC"/>
</dbReference>
<evidence type="ECO:0000256" key="5">
    <source>
        <dbReference type="ARBA" id="ARBA00012266"/>
    </source>
</evidence>
<protein>
    <recommendedName>
        <fullName evidence="6 15">Anthranilate synthase component 1</fullName>
        <ecNumber evidence="5 15">4.1.3.27</ecNumber>
    </recommendedName>
</protein>
<comment type="caution">
    <text evidence="18">The sequence shown here is derived from an EMBL/GenBank/DDBJ whole genome shotgun (WGS) entry which is preliminary data.</text>
</comment>
<proteinExistence type="inferred from homology"/>
<evidence type="ECO:0000256" key="10">
    <source>
        <dbReference type="ARBA" id="ARBA00022842"/>
    </source>
</evidence>
<dbReference type="NCBIfam" id="TIGR00564">
    <property type="entry name" value="trpE_most"/>
    <property type="match status" value="1"/>
</dbReference>
<evidence type="ECO:0000256" key="12">
    <source>
        <dbReference type="ARBA" id="ARBA00023239"/>
    </source>
</evidence>
<evidence type="ECO:0000256" key="7">
    <source>
        <dbReference type="ARBA" id="ARBA00022605"/>
    </source>
</evidence>
<evidence type="ECO:0000256" key="8">
    <source>
        <dbReference type="ARBA" id="ARBA00022723"/>
    </source>
</evidence>
<dbReference type="InterPro" id="IPR019999">
    <property type="entry name" value="Anth_synth_I-like"/>
</dbReference>
<evidence type="ECO:0000256" key="11">
    <source>
        <dbReference type="ARBA" id="ARBA00023141"/>
    </source>
</evidence>
<dbReference type="EC" id="4.1.3.27" evidence="5 15"/>
<comment type="catalytic activity">
    <reaction evidence="14 15">
        <text>chorismate + L-glutamine = anthranilate + pyruvate + L-glutamate + H(+)</text>
        <dbReference type="Rhea" id="RHEA:21732"/>
        <dbReference type="ChEBI" id="CHEBI:15361"/>
        <dbReference type="ChEBI" id="CHEBI:15378"/>
        <dbReference type="ChEBI" id="CHEBI:16567"/>
        <dbReference type="ChEBI" id="CHEBI:29748"/>
        <dbReference type="ChEBI" id="CHEBI:29985"/>
        <dbReference type="ChEBI" id="CHEBI:58359"/>
        <dbReference type="EC" id="4.1.3.27"/>
    </reaction>
</comment>
<keyword evidence="10 15" id="KW-0460">Magnesium</keyword>
<evidence type="ECO:0000256" key="14">
    <source>
        <dbReference type="ARBA" id="ARBA00047683"/>
    </source>
</evidence>
<reference evidence="18 19" key="1">
    <citation type="journal article" date="2003" name="Int. J. Syst. Evol. Microbiol.">
        <title>Halobacillus salinus sp. nov., isolated from a salt lake on the coast of the East Sea in Korea.</title>
        <authorList>
            <person name="Yoon J.H."/>
            <person name="Kang K.H."/>
            <person name="Park Y.H."/>
        </authorList>
    </citation>
    <scope>NUCLEOTIDE SEQUENCE [LARGE SCALE GENOMIC DNA]</scope>
    <source>
        <strain evidence="18 19">HSL-3</strain>
    </source>
</reference>
<keyword evidence="8 15" id="KW-0479">Metal-binding</keyword>
<dbReference type="InterPro" id="IPR005256">
    <property type="entry name" value="Anth_synth_I_PabB"/>
</dbReference>
<dbReference type="Pfam" id="PF04715">
    <property type="entry name" value="Anth_synt_I_N"/>
    <property type="match status" value="1"/>
</dbReference>
<evidence type="ECO:0000313" key="18">
    <source>
        <dbReference type="EMBL" id="TGB03975.1"/>
    </source>
</evidence>
<name>A0A4Z0H441_9BACI</name>
<dbReference type="STRING" id="192814.GCA_900166575_00899"/>
<dbReference type="RefSeq" id="WP_135326631.1">
    <property type="nucleotide sequence ID" value="NZ_SRJC01000001.1"/>
</dbReference>
<dbReference type="PANTHER" id="PTHR11236">
    <property type="entry name" value="AMINOBENZOATE/ANTHRANILATE SYNTHASE"/>
    <property type="match status" value="1"/>
</dbReference>
<keyword evidence="19" id="KW-1185">Reference proteome</keyword>
<evidence type="ECO:0000256" key="6">
    <source>
        <dbReference type="ARBA" id="ARBA00020653"/>
    </source>
</evidence>
<gene>
    <name evidence="15" type="primary">trpE</name>
    <name evidence="18" type="ORF">E4663_02915</name>
</gene>
<accession>A0A4Z0H441</accession>
<dbReference type="EMBL" id="SRJC01000001">
    <property type="protein sequence ID" value="TGB03975.1"/>
    <property type="molecule type" value="Genomic_DNA"/>
</dbReference>
<dbReference type="SUPFAM" id="SSF56322">
    <property type="entry name" value="ADC synthase"/>
    <property type="match status" value="1"/>
</dbReference>
<evidence type="ECO:0000256" key="15">
    <source>
        <dbReference type="RuleBase" id="RU364045"/>
    </source>
</evidence>
<comment type="subunit">
    <text evidence="4 15">Heterotetramer consisting of two non-identical subunits: a beta subunit (TrpG) and a large alpha subunit (TrpE).</text>
</comment>
<comment type="pathway">
    <text evidence="2 15">Amino-acid biosynthesis; L-tryptophan biosynthesis; L-tryptophan from chorismate: step 1/5.</text>
</comment>
<dbReference type="Proteomes" id="UP000297982">
    <property type="component" value="Unassembled WGS sequence"/>
</dbReference>
<keyword evidence="11 15" id="KW-0057">Aromatic amino acid biosynthesis</keyword>